<reference evidence="3" key="1">
    <citation type="submission" date="2015-02" db="EMBL/GenBank/DDBJ databases">
        <title>Draft Genome of Frankia sp. CpI1-S.</title>
        <authorList>
            <person name="Oshone R.T."/>
            <person name="Ngom M."/>
            <person name="Ghodhbane-Gtari F."/>
            <person name="Gtari M."/>
            <person name="Morris K."/>
            <person name="Thomas K."/>
            <person name="Sen A."/>
            <person name="Tisa L.S."/>
        </authorList>
    </citation>
    <scope>NUCLEOTIDE SEQUENCE [LARGE SCALE GENOMIC DNA]</scope>
    <source>
        <strain evidence="3">CpI1-S</strain>
    </source>
</reference>
<dbReference type="AlphaFoldDB" id="A0A0D8BBZ1"/>
<organism evidence="2 3">
    <name type="scientific">Frankia torreyi</name>
    <dbReference type="NCBI Taxonomy" id="1856"/>
    <lineage>
        <taxon>Bacteria</taxon>
        <taxon>Bacillati</taxon>
        <taxon>Actinomycetota</taxon>
        <taxon>Actinomycetes</taxon>
        <taxon>Frankiales</taxon>
        <taxon>Frankiaceae</taxon>
        <taxon>Frankia</taxon>
    </lineage>
</organism>
<feature type="region of interest" description="Disordered" evidence="1">
    <location>
        <begin position="1"/>
        <end position="69"/>
    </location>
</feature>
<sequence>MAPIRVGEPDVRPDATAHVKGVREGNAVGSYEMEPGHHSDGTADARRSTGIRPRDRDPISPSMPNLPPG</sequence>
<dbReference type="OrthoDB" id="5147872at2"/>
<feature type="compositionally biased region" description="Basic and acidic residues" evidence="1">
    <location>
        <begin position="34"/>
        <end position="58"/>
    </location>
</feature>
<name>A0A0D8BBZ1_9ACTN</name>
<comment type="caution">
    <text evidence="2">The sequence shown here is derived from an EMBL/GenBank/DDBJ whole genome shotgun (WGS) entry which is preliminary data.</text>
</comment>
<feature type="compositionally biased region" description="Basic and acidic residues" evidence="1">
    <location>
        <begin position="7"/>
        <end position="23"/>
    </location>
</feature>
<dbReference type="Proteomes" id="UP000032545">
    <property type="component" value="Unassembled WGS sequence"/>
</dbReference>
<gene>
    <name evidence="2" type="ORF">FF36_04062</name>
</gene>
<keyword evidence="3" id="KW-1185">Reference proteome</keyword>
<evidence type="ECO:0000313" key="2">
    <source>
        <dbReference type="EMBL" id="KJE21605.1"/>
    </source>
</evidence>
<evidence type="ECO:0000313" key="3">
    <source>
        <dbReference type="Proteomes" id="UP000032545"/>
    </source>
</evidence>
<evidence type="ECO:0000256" key="1">
    <source>
        <dbReference type="SAM" id="MobiDB-lite"/>
    </source>
</evidence>
<dbReference type="EMBL" id="JYFN01000034">
    <property type="protein sequence ID" value="KJE21605.1"/>
    <property type="molecule type" value="Genomic_DNA"/>
</dbReference>
<accession>A0A0D8BBZ1</accession>
<reference evidence="2 3" key="2">
    <citation type="journal article" date="2016" name="Genome Announc.">
        <title>Permanent Draft Genome Sequences for Two Variants of Frankia sp. Strain CpI1, the First Frankia Strain Isolated from Root Nodules of Comptonia peregrina.</title>
        <authorList>
            <person name="Oshone R."/>
            <person name="Hurst S.G.IV."/>
            <person name="Abebe-Akele F."/>
            <person name="Simpson S."/>
            <person name="Morris K."/>
            <person name="Thomas W.K."/>
            <person name="Tisa L.S."/>
        </authorList>
    </citation>
    <scope>NUCLEOTIDE SEQUENCE [LARGE SCALE GENOMIC DNA]</scope>
    <source>
        <strain evidence="3">CpI1-S</strain>
    </source>
</reference>
<dbReference type="RefSeq" id="WP_044886616.1">
    <property type="nucleotide sequence ID" value="NZ_JYFN01000034.1"/>
</dbReference>
<dbReference type="PATRIC" id="fig|1502723.3.peg.3763"/>
<proteinExistence type="predicted"/>
<protein>
    <submittedName>
        <fullName evidence="2">Uncharacterized protein</fullName>
    </submittedName>
</protein>